<dbReference type="Gene3D" id="4.10.280.10">
    <property type="entry name" value="Helix-loop-helix DNA-binding domain"/>
    <property type="match status" value="1"/>
</dbReference>
<dbReference type="SUPFAM" id="SSF47459">
    <property type="entry name" value="HLH, helix-loop-helix DNA-binding domain"/>
    <property type="match status" value="1"/>
</dbReference>
<gene>
    <name evidence="7" type="ORF">QJS10_CPA06g01874</name>
</gene>
<protein>
    <recommendedName>
        <fullName evidence="6">BHLH domain-containing protein</fullName>
    </recommendedName>
</protein>
<feature type="compositionally biased region" description="Polar residues" evidence="5">
    <location>
        <begin position="50"/>
        <end position="60"/>
    </location>
</feature>
<comment type="similarity">
    <text evidence="1">Belongs to the bHLH protein family.</text>
</comment>
<proteinExistence type="inferred from homology"/>
<name>A0AAV9EJN3_ACOCL</name>
<evidence type="ECO:0000256" key="5">
    <source>
        <dbReference type="SAM" id="MobiDB-lite"/>
    </source>
</evidence>
<evidence type="ECO:0000256" key="3">
    <source>
        <dbReference type="ARBA" id="ARBA00023163"/>
    </source>
</evidence>
<evidence type="ECO:0000256" key="1">
    <source>
        <dbReference type="ARBA" id="ARBA00005510"/>
    </source>
</evidence>
<evidence type="ECO:0000259" key="6">
    <source>
        <dbReference type="PROSITE" id="PS50888"/>
    </source>
</evidence>
<dbReference type="PANTHER" id="PTHR46665">
    <property type="entry name" value="TRANSCRIPTION FACTOR BHLH041-RELATED-RELATED"/>
    <property type="match status" value="1"/>
</dbReference>
<dbReference type="PANTHER" id="PTHR46665:SF6">
    <property type="entry name" value="TRANSCRIPTION FACTOR BHLH92"/>
    <property type="match status" value="1"/>
</dbReference>
<dbReference type="SMART" id="SM00353">
    <property type="entry name" value="HLH"/>
    <property type="match status" value="1"/>
</dbReference>
<accession>A0AAV9EJN3</accession>
<evidence type="ECO:0000313" key="7">
    <source>
        <dbReference type="EMBL" id="KAK1313289.1"/>
    </source>
</evidence>
<dbReference type="EMBL" id="JAUJYO010000006">
    <property type="protein sequence ID" value="KAK1313289.1"/>
    <property type="molecule type" value="Genomic_DNA"/>
</dbReference>
<comment type="caution">
    <text evidence="7">The sequence shown here is derived from an EMBL/GenBank/DDBJ whole genome shotgun (WGS) entry which is preliminary data.</text>
</comment>
<evidence type="ECO:0000256" key="2">
    <source>
        <dbReference type="ARBA" id="ARBA00023015"/>
    </source>
</evidence>
<keyword evidence="4" id="KW-0175">Coiled coil</keyword>
<dbReference type="CDD" id="cd11393">
    <property type="entry name" value="bHLH_AtbHLH_like"/>
    <property type="match status" value="1"/>
</dbReference>
<dbReference type="PROSITE" id="PS50888">
    <property type="entry name" value="BHLH"/>
    <property type="match status" value="1"/>
</dbReference>
<feature type="domain" description="BHLH" evidence="6">
    <location>
        <begin position="95"/>
        <end position="144"/>
    </location>
</feature>
<feature type="region of interest" description="Disordered" evidence="5">
    <location>
        <begin position="48"/>
        <end position="67"/>
    </location>
</feature>
<keyword evidence="8" id="KW-1185">Reference proteome</keyword>
<keyword evidence="3" id="KW-0804">Transcription</keyword>
<evidence type="ECO:0000256" key="4">
    <source>
        <dbReference type="SAM" id="Coils"/>
    </source>
</evidence>
<dbReference type="Proteomes" id="UP001180020">
    <property type="component" value="Unassembled WGS sequence"/>
</dbReference>
<keyword evidence="2" id="KW-0805">Transcription regulation</keyword>
<dbReference type="InterPro" id="IPR044658">
    <property type="entry name" value="bHLH92/bHLH041-like"/>
</dbReference>
<dbReference type="AlphaFoldDB" id="A0AAV9EJN3"/>
<feature type="coiled-coil region" evidence="4">
    <location>
        <begin position="141"/>
        <end position="168"/>
    </location>
</feature>
<dbReference type="InterPro" id="IPR045239">
    <property type="entry name" value="bHLH95_bHLH"/>
</dbReference>
<sequence>MEELNSFTTDMEVDLPYFQDPLEPELLWPLPFDCLDIGAPPDPIGRTTFAPYTSNQQNAGPPTAAPSENIHKRVIGFLSRTTTSNPRPDRMVGTGRSYQHMIQERHRRVKLSQRYANLHAMLPPGSKASKNLIVQGAAAYIHRLEGSKAALQRRNEELTTMMDREKEILVRVSNPSSKIDSMIEALRCLKGMNVRVRTVQSRFDGAELAATVGVETEISRIEVEKAVDRKMKFGFSFHEGSGAPLDDTWLT</sequence>
<dbReference type="Pfam" id="PF00010">
    <property type="entry name" value="HLH"/>
    <property type="match status" value="1"/>
</dbReference>
<evidence type="ECO:0000313" key="8">
    <source>
        <dbReference type="Proteomes" id="UP001180020"/>
    </source>
</evidence>
<reference evidence="7" key="1">
    <citation type="journal article" date="2023" name="Nat. Commun.">
        <title>Diploid and tetraploid genomes of Acorus and the evolution of monocots.</title>
        <authorList>
            <person name="Ma L."/>
            <person name="Liu K.W."/>
            <person name="Li Z."/>
            <person name="Hsiao Y.Y."/>
            <person name="Qi Y."/>
            <person name="Fu T."/>
            <person name="Tang G.D."/>
            <person name="Zhang D."/>
            <person name="Sun W.H."/>
            <person name="Liu D.K."/>
            <person name="Li Y."/>
            <person name="Chen G.Z."/>
            <person name="Liu X.D."/>
            <person name="Liao X.Y."/>
            <person name="Jiang Y.T."/>
            <person name="Yu X."/>
            <person name="Hao Y."/>
            <person name="Huang J."/>
            <person name="Zhao X.W."/>
            <person name="Ke S."/>
            <person name="Chen Y.Y."/>
            <person name="Wu W.L."/>
            <person name="Hsu J.L."/>
            <person name="Lin Y.F."/>
            <person name="Huang M.D."/>
            <person name="Li C.Y."/>
            <person name="Huang L."/>
            <person name="Wang Z.W."/>
            <person name="Zhao X."/>
            <person name="Zhong W.Y."/>
            <person name="Peng D.H."/>
            <person name="Ahmad S."/>
            <person name="Lan S."/>
            <person name="Zhang J.S."/>
            <person name="Tsai W.C."/>
            <person name="Van de Peer Y."/>
            <person name="Liu Z.J."/>
        </authorList>
    </citation>
    <scope>NUCLEOTIDE SEQUENCE</scope>
    <source>
        <strain evidence="7">CP</strain>
    </source>
</reference>
<dbReference type="GO" id="GO:0046983">
    <property type="term" value="F:protein dimerization activity"/>
    <property type="evidence" value="ECO:0007669"/>
    <property type="project" value="InterPro"/>
</dbReference>
<organism evidence="7 8">
    <name type="scientific">Acorus calamus</name>
    <name type="common">Sweet flag</name>
    <dbReference type="NCBI Taxonomy" id="4465"/>
    <lineage>
        <taxon>Eukaryota</taxon>
        <taxon>Viridiplantae</taxon>
        <taxon>Streptophyta</taxon>
        <taxon>Embryophyta</taxon>
        <taxon>Tracheophyta</taxon>
        <taxon>Spermatophyta</taxon>
        <taxon>Magnoliopsida</taxon>
        <taxon>Liliopsida</taxon>
        <taxon>Acoraceae</taxon>
        <taxon>Acorus</taxon>
    </lineage>
</organism>
<dbReference type="InterPro" id="IPR036638">
    <property type="entry name" value="HLH_DNA-bd_sf"/>
</dbReference>
<dbReference type="InterPro" id="IPR011598">
    <property type="entry name" value="bHLH_dom"/>
</dbReference>
<reference evidence="7" key="2">
    <citation type="submission" date="2023-06" db="EMBL/GenBank/DDBJ databases">
        <authorList>
            <person name="Ma L."/>
            <person name="Liu K.-W."/>
            <person name="Li Z."/>
            <person name="Hsiao Y.-Y."/>
            <person name="Qi Y."/>
            <person name="Fu T."/>
            <person name="Tang G."/>
            <person name="Zhang D."/>
            <person name="Sun W.-H."/>
            <person name="Liu D.-K."/>
            <person name="Li Y."/>
            <person name="Chen G.-Z."/>
            <person name="Liu X.-D."/>
            <person name="Liao X.-Y."/>
            <person name="Jiang Y.-T."/>
            <person name="Yu X."/>
            <person name="Hao Y."/>
            <person name="Huang J."/>
            <person name="Zhao X.-W."/>
            <person name="Ke S."/>
            <person name="Chen Y.-Y."/>
            <person name="Wu W.-L."/>
            <person name="Hsu J.-L."/>
            <person name="Lin Y.-F."/>
            <person name="Huang M.-D."/>
            <person name="Li C.-Y."/>
            <person name="Huang L."/>
            <person name="Wang Z.-W."/>
            <person name="Zhao X."/>
            <person name="Zhong W.-Y."/>
            <person name="Peng D.-H."/>
            <person name="Ahmad S."/>
            <person name="Lan S."/>
            <person name="Zhang J.-S."/>
            <person name="Tsai W.-C."/>
            <person name="Van De Peer Y."/>
            <person name="Liu Z.-J."/>
        </authorList>
    </citation>
    <scope>NUCLEOTIDE SEQUENCE</scope>
    <source>
        <strain evidence="7">CP</strain>
        <tissue evidence="7">Leaves</tissue>
    </source>
</reference>